<accession>A0A2U1E1R4</accession>
<evidence type="ECO:0000256" key="1">
    <source>
        <dbReference type="ARBA" id="ARBA00006611"/>
    </source>
</evidence>
<dbReference type="GO" id="GO:0005524">
    <property type="term" value="F:ATP binding"/>
    <property type="evidence" value="ECO:0007669"/>
    <property type="project" value="UniProtKB-KW"/>
</dbReference>
<dbReference type="InterPro" id="IPR001482">
    <property type="entry name" value="T2SS/T4SS_dom"/>
</dbReference>
<comment type="caution">
    <text evidence="5">The sequence shown here is derived from an EMBL/GenBank/DDBJ whole genome shotgun (WGS) entry which is preliminary data.</text>
</comment>
<keyword evidence="2" id="KW-0547">Nucleotide-binding</keyword>
<dbReference type="Gene3D" id="3.40.50.300">
    <property type="entry name" value="P-loop containing nucleotide triphosphate hydrolases"/>
    <property type="match status" value="1"/>
</dbReference>
<dbReference type="PANTHER" id="PTHR30258">
    <property type="entry name" value="TYPE II SECRETION SYSTEM PROTEIN GSPE-RELATED"/>
    <property type="match status" value="1"/>
</dbReference>
<dbReference type="SUPFAM" id="SSF52540">
    <property type="entry name" value="P-loop containing nucleoside triphosphate hydrolases"/>
    <property type="match status" value="1"/>
</dbReference>
<reference evidence="5 6" key="1">
    <citation type="submission" date="2018-04" db="EMBL/GenBank/DDBJ databases">
        <title>Genomic Encyclopedia of Type Strains, Phase IV (KMG-IV): sequencing the most valuable type-strain genomes for metagenomic binning, comparative biology and taxonomic classification.</title>
        <authorList>
            <person name="Goeker M."/>
        </authorList>
    </citation>
    <scope>NUCLEOTIDE SEQUENCE [LARGE SCALE GENOMIC DNA]</scope>
    <source>
        <strain evidence="5 6">DSM 20705</strain>
    </source>
</reference>
<feature type="domain" description="AAA+ ATPase" evidence="4">
    <location>
        <begin position="213"/>
        <end position="334"/>
    </location>
</feature>
<comment type="similarity">
    <text evidence="1">Belongs to the GSP E family.</text>
</comment>
<dbReference type="InterPro" id="IPR027417">
    <property type="entry name" value="P-loop_NTPase"/>
</dbReference>
<evidence type="ECO:0000313" key="6">
    <source>
        <dbReference type="Proteomes" id="UP000245793"/>
    </source>
</evidence>
<sequence>MIKRIDEFINSLELSGAVSKGSFYLKELNTGDGNIKSLNFKVYVEKIIEGKKFLILTYKPKEGDLEILKEIEGEFVYLVDENYNIGRIPEFEKILDEAIRLKATDIHVEPKSGFMLIRFRIDGDLVTIYQSNQNCENIINKIKVKSGLDTMNKEIQESSFEYKGFMIRVSSVPALNGEKIVYRLLQRSVEGLDLETLGLRKEISEFILNRAQKAGIHLICGPTGSGKNTTLHGIIKKINSDKKNIISIEDPIEYKNENITQLEVNNKRDRTFHKLLRAILRQDPDILYIGEIRDEETAEVAFRSAITGHVVFSTLHTKDINSTFDRILDLNINENLMNEALKTVINQRLVKTLCADCRKKVEAPKWLKEKGINYVYEAVGCGRCDNGYKGRVGVYEVNVIDDGEVQTIMNFEDSLVEHLKNGKIDLKTFEVENDL</sequence>
<dbReference type="GO" id="GO:0016887">
    <property type="term" value="F:ATP hydrolysis activity"/>
    <property type="evidence" value="ECO:0007669"/>
    <property type="project" value="TreeGrafter"/>
</dbReference>
<dbReference type="EMBL" id="QEKV01000008">
    <property type="protein sequence ID" value="PVY93896.1"/>
    <property type="molecule type" value="Genomic_DNA"/>
</dbReference>
<evidence type="ECO:0000256" key="3">
    <source>
        <dbReference type="ARBA" id="ARBA00022840"/>
    </source>
</evidence>
<dbReference type="InterPro" id="IPR003593">
    <property type="entry name" value="AAA+_ATPase"/>
</dbReference>
<dbReference type="AlphaFoldDB" id="A0A2U1E1R4"/>
<dbReference type="PANTHER" id="PTHR30258:SF3">
    <property type="entry name" value="SLL1921 PROTEIN"/>
    <property type="match status" value="1"/>
</dbReference>
<dbReference type="Proteomes" id="UP000245793">
    <property type="component" value="Unassembled WGS sequence"/>
</dbReference>
<proteinExistence type="inferred from homology"/>
<keyword evidence="6" id="KW-1185">Reference proteome</keyword>
<dbReference type="SMART" id="SM00382">
    <property type="entry name" value="AAA"/>
    <property type="match status" value="1"/>
</dbReference>
<gene>
    <name evidence="5" type="ORF">C7381_10830</name>
</gene>
<dbReference type="Pfam" id="PF00437">
    <property type="entry name" value="T2SSE"/>
    <property type="match status" value="1"/>
</dbReference>
<protein>
    <submittedName>
        <fullName evidence="5">Type II secretory ATPase GspE/PulE/Tfp pilus assembly ATPase PilB-like protein</fullName>
    </submittedName>
</protein>
<evidence type="ECO:0000259" key="4">
    <source>
        <dbReference type="SMART" id="SM00382"/>
    </source>
</evidence>
<evidence type="ECO:0000313" key="5">
    <source>
        <dbReference type="EMBL" id="PVY93896.1"/>
    </source>
</evidence>
<dbReference type="Gene3D" id="3.30.450.90">
    <property type="match status" value="1"/>
</dbReference>
<name>A0A2U1E1R4_9FIRM</name>
<keyword evidence="3" id="KW-0067">ATP-binding</keyword>
<dbReference type="CDD" id="cd01129">
    <property type="entry name" value="PulE-GspE-like"/>
    <property type="match status" value="1"/>
</dbReference>
<dbReference type="GO" id="GO:0005886">
    <property type="term" value="C:plasma membrane"/>
    <property type="evidence" value="ECO:0007669"/>
    <property type="project" value="TreeGrafter"/>
</dbReference>
<evidence type="ECO:0000256" key="2">
    <source>
        <dbReference type="ARBA" id="ARBA00022741"/>
    </source>
</evidence>
<dbReference type="RefSeq" id="WP_116480372.1">
    <property type="nucleotide sequence ID" value="NZ_QEKV01000008.1"/>
</dbReference>
<organism evidence="5 6">
    <name type="scientific">Ezakiella coagulans</name>
    <dbReference type="NCBI Taxonomy" id="46507"/>
    <lineage>
        <taxon>Bacteria</taxon>
        <taxon>Bacillati</taxon>
        <taxon>Bacillota</taxon>
        <taxon>Tissierellia</taxon>
        <taxon>Ezakiella</taxon>
    </lineage>
</organism>